<feature type="compositionally biased region" description="Polar residues" evidence="1">
    <location>
        <begin position="106"/>
        <end position="117"/>
    </location>
</feature>
<dbReference type="InterPro" id="IPR013783">
    <property type="entry name" value="Ig-like_fold"/>
</dbReference>
<dbReference type="Pfam" id="PF00041">
    <property type="entry name" value="fn3"/>
    <property type="match status" value="1"/>
</dbReference>
<dbReference type="SUPFAM" id="SSF49265">
    <property type="entry name" value="Fibronectin type III"/>
    <property type="match status" value="1"/>
</dbReference>
<feature type="compositionally biased region" description="Basic and acidic residues" evidence="1">
    <location>
        <begin position="229"/>
        <end position="241"/>
    </location>
</feature>
<dbReference type="Pfam" id="PF18078">
    <property type="entry name" value="Thioredoxin_11"/>
    <property type="match status" value="1"/>
</dbReference>
<accession>A0A498MAS7</accession>
<dbReference type="Gene3D" id="1.20.58.1200">
    <property type="entry name" value="RNA silencing suppressor P21, N-terminal domain"/>
    <property type="match status" value="15"/>
</dbReference>
<evidence type="ECO:0000313" key="4">
    <source>
        <dbReference type="Proteomes" id="UP000290572"/>
    </source>
</evidence>
<dbReference type="EMBL" id="QBIY01012783">
    <property type="protein sequence ID" value="RXN16522.1"/>
    <property type="molecule type" value="Genomic_DNA"/>
</dbReference>
<feature type="region of interest" description="Disordered" evidence="1">
    <location>
        <begin position="54"/>
        <end position="370"/>
    </location>
</feature>
<comment type="caution">
    <text evidence="3">The sequence shown here is derived from an EMBL/GenBank/DDBJ whole genome shotgun (WGS) entry which is preliminary data.</text>
</comment>
<name>A0A498MAS7_LABRO</name>
<sequence>MDTQDSEEDVGTMKCERLRPDKETSPSPSVTTLQSDQSLDLQVLFKDGSQSFLGIKRSRQGQSTSPAPSVTSLQSDQSLDRPILFKDGAQSKKRRKRLRPDKGTSPAPSCTSLQSNESMDRPILFKDGTQSKERLRPDKGTSPAPSCTSLQSNESMDRPILFKDGTQSKKRLRPDKGTSPAPSCTSLQSNESMDRPILFKDRTQSKKRLRPDKGTSPAPSCTSLQSNESMDRPILFKDRTQSKKRLRPDKGTSPAPSCTSLQSNESMDRPILFKDGTQSIERLRPDKGTSPAPSCTSLQSNESMDRPILFKDGTQSKERLRPDKGTSPAPSCTSLQSNESMDRPILFKDGTQSSESIPEKNAEEPFDRHISFRNDTLSPDIRQHYSVPALQRHNLVEAIHLPDKEERKSPDEFGELTARVTELEATSKRLCKRFEIHCNDFPSDVIEMAALGHPLSLGMLYDSQKKSFCQGIFMWDEDTLARMKVSLPRPQTYVKVLENDSLQERFRVLEMSPVLQGVQTGQIKVSGASAFLNHPEQSQHQERATLHYRTTTRLDMLSQRLLQEAVPSALVGQTTATHVIIAVFFGAQAFFVFDGDRSNHEKNAAIVDVLKIMTSTFCPNHIISNLSATEKAKSSLLACSLYIDVGDWKSPVSFDKAVEVYGSLPTLLGSKDEQAVPLKVWLYPLKKLNKISMCAALSGVSENLIQRAESIMEHLRKQIRICQDIIKDYIHVNVIMQSQTLEDKLVGFLELLQEYQTTFQKGITDIVHIKEGKREKSLQDLLKRHSQSPFSAEKTDQWLENKETELKILNDFRAANITVVKSQAELQQIISHSQKTRVMCLTLYSPDVEDYFLTALRQYIESDHVIQNDSLQFRPVSISDKEIIKVQMFIAANEDAEQTKFIAALVTSDDFPEYSVQFYRDGRIASRNVTLGTKSGLVQISNIKHTSVSLKLNQPETKRIERYVVEYRALGDDGSNSDTWKQIVFDATIITETCIISDLKPGHQYQLSTCYRVRVSAVYEDITSQPSEETPVPVDVWNINLSKRKSSILLEVLKLQTEKKPVELIDWTDEESEVKGYLQCLPYISQLRFDRFVYYKKQSSFQLLVNLAFAASKFKTAEENYTEMFTSVCSYTSFPFSENYPKHQCDFLLDLYSHVKEYGIQTGRSVLPALQPIYQSAPAVWIVKLSERKSSILLEVLKLQTEKKPVELIDWTDEENMLRGFFQCLPYISQLRFPNQQKVSSSETEIKKRLLALNLSFQVPYLPKEIIEASMETLFSYMYYGIWDFLLDLYSRVKDYEIQTERSVLPAFHPVYQSAPAVWSIKLLERNSSILLEVLKLQTEKKPVELIDWTDEESEVKGFLQCLPYISQLRFNVCSFNDEKQKSAVQFLVNLSVAASECDEATGESFTALLIFVCSYKSFPCENNGCNNCDHGYVECQIKHCDFLLDLYSQMKNYKIQTGRSVLPVLQVIYQSAPAVWRIKLSERKSSILLEVLKLQTEKKPVELIDWTDEESEVKGFLQCLPYISQLSFVVPQNEAAESWRKGKRLFILDLCLQAALHQKETVETTVKKLLSTMNDEKCDFLLDLCSHVKDYETQTGRSVLPALQPIYQSALTVWIIDLSERKSSILLEVLKLQTEKKPVELIDWTDEESEVKGFLQCLPYISQLSYTFFPYNEGYYSQAQCDFLLDLCSHVKDYETQTGRSVLPALQPIYQSALTVWIIDLSERKSSILLEVLKLQTEKKPVELIDWTDEESEVKGFLQCLPYISQLSFVVPQNEAAESWRKGKRLFILDLCLQAALHQKETVETTVKKLLSTMNDEKCDFLLDLCSHVKDYETQTGRSVLPVLQTIYQSSLAVWKMKFSERKSSILLEVLKLQTEKKPVELIDWTDEESEVKGFLQCLPYISQLSYTFFPYNEGYYSQAQCDFLLDLCSHVKDYETQTGRSVLPALQPIYQSALTVWIIDLSERKSSILLEVLKLQTEKKPVELIDWTDEESEVKGFLQCLPYISQLRFDIDNFEREPAVKLLLKLIVSASEFDAIKGENYTELLTSVCSYTSFPFNEDYFDDSEYQIDQCNFLLDLCSHMKNYETRTDRSVLPALQPIYQSAPAVWIIDLSERKSSILLEVLKLQTEKKPVKLIDWTDEESEVKGFLQCLPYISQLRIHKSHFHYERKSAAQFLLNLTVAASKCVTTTGENFIELLTSVCSYRSFLRYDDDDYQNEHCDFLLDLCSHVKDYESQTGSSVLPALQPIYQSAPAVWIIKLSERKSSILLEVLKLQTEKKPVELIDWTDEESEVKGFLQCLPYISQLRFVIDNFEREPAVKFLLKLIVSASEFDAIKGESYTELLTSVCSYTFFPNIECNYYNKNHQINQSDFLLDLYSHVKDYDSQTGRSVLPALQPIYQSAPAVWRIKLSERKSSILLEVLKLQTEKKPVVLIDWTDDESEVKGFLQCLPYISQLRFNLYALSHFERKSSVQFLANLVISALEFDKDTSENYTELLTSVCSYTSFPCSENYTNHQCNFLLDLYSHVKDYETQTGRSVLPALQPIYQSAPAVWSINLSERKSSILLEVLKLQTEKKPVELIDWTDEESEVKGFLQCLPYISQLRFDSLVFKKKKRSVQFLGNLIISASEFHKTTGENYTELFTSMCSYTSFPCSENNTNYHTDQCDFLLDLYSHVKDYESQTGRSVLPALQPIYQSAPAVWRIKLSERKSSILLEVLKLQTEKKPVVLIDWTDDESEVKGFLQCLPYISQLRFNLYALSHFERKSSVQFLANLVISALEFDKDTSENYTELLTSVCSYTSFPCSENYTNHQCNFLLDLYSHVKDYETQTGRSVLPALQPIYQSAPAVWSINLSERKSSILLEVLKLQTEKKPVELIDWTDEESEVKGFLQCLPYISQLRFDSLVFKKKKRSVQFLRNLIISASEFDKTTGENNTELFTSMCSYTSFPCSENNTNCHTDQCDFLLDLYSHVKDYESQTGRSVLPALQPIYQSAPAVWIIKLSERKSSILLEVLKLQTEKKPVELIDWTDEESKVKGFLQCLPYISQLRPSKEALQQLVSVVYDAQDDELTDCFLKVSEDLTSCSLTWDVIHYLLQHQALNLKVDFRKSKISCENIRKLLPLLDRIQLKRLSPSFTLSIILEIYETRFPQYVSSLMSSAGNDINLNGRVLDYVHCAALRFILEHCDTVKLNLLWISTPEEELESFLPLLSRVKQLSVDRLLLLKLLHCCSSSDLQQEAADVLLSALHNRLDFSCCSALDLTDTQNQEHFKLTEKDCRVISCVLHKTQSTVKLILKDCELSDEALKQLWAILPQAELSCSKALLLQFLACISTDGSQRGSLKSAEALSQALGGELDLSHTQMDQRACEQLALFLEYAEGLTELDLSHCKLTDHCMEPLLPHLHKTQTLDLSHNNITDESAKRIHSVVCNHSNIQTVRLFRNKISDRKQFIGDKRFEIW</sequence>
<protein>
    <recommendedName>
        <fullName evidence="2">Fibronectin type-III domain-containing protein</fullName>
    </recommendedName>
</protein>
<feature type="compositionally biased region" description="Basic and acidic residues" evidence="1">
    <location>
        <begin position="303"/>
        <end position="324"/>
    </location>
</feature>
<evidence type="ECO:0000259" key="2">
    <source>
        <dbReference type="PROSITE" id="PS50853"/>
    </source>
</evidence>
<dbReference type="Pfam" id="PF13516">
    <property type="entry name" value="LRR_6"/>
    <property type="match status" value="2"/>
</dbReference>
<dbReference type="InterPro" id="IPR003961">
    <property type="entry name" value="FN3_dom"/>
</dbReference>
<proteinExistence type="predicted"/>
<dbReference type="Gene3D" id="3.80.10.10">
    <property type="entry name" value="Ribonuclease Inhibitor"/>
    <property type="match status" value="1"/>
</dbReference>
<feature type="compositionally biased region" description="Polar residues" evidence="1">
    <location>
        <begin position="328"/>
        <end position="339"/>
    </location>
</feature>
<dbReference type="InterPro" id="IPR032675">
    <property type="entry name" value="LRR_dom_sf"/>
</dbReference>
<dbReference type="CDD" id="cd00063">
    <property type="entry name" value="FN3"/>
    <property type="match status" value="1"/>
</dbReference>
<feature type="compositionally biased region" description="Polar residues" evidence="1">
    <location>
        <begin position="217"/>
        <end position="228"/>
    </location>
</feature>
<dbReference type="Proteomes" id="UP000290572">
    <property type="component" value="Unassembled WGS sequence"/>
</dbReference>
<dbReference type="Pfam" id="PF21109">
    <property type="entry name" value="Stonustoxin_helical"/>
    <property type="match status" value="1"/>
</dbReference>
<dbReference type="InterPro" id="IPR048997">
    <property type="entry name" value="Stonustoxin-like_helical"/>
</dbReference>
<feature type="compositionally biased region" description="Polar residues" evidence="1">
    <location>
        <begin position="143"/>
        <end position="154"/>
    </location>
</feature>
<feature type="compositionally biased region" description="Polar residues" evidence="1">
    <location>
        <begin position="60"/>
        <end position="77"/>
    </location>
</feature>
<dbReference type="InterPro" id="IPR052090">
    <property type="entry name" value="Cytolytic_pore-forming_toxin"/>
</dbReference>
<dbReference type="SUPFAM" id="SSF52047">
    <property type="entry name" value="RNI-like"/>
    <property type="match status" value="1"/>
</dbReference>
<feature type="compositionally biased region" description="Basic and acidic residues" evidence="1">
    <location>
        <begin position="14"/>
        <end position="24"/>
    </location>
</feature>
<dbReference type="InterPro" id="IPR040581">
    <property type="entry name" value="Thioredoxin_11"/>
</dbReference>
<dbReference type="PROSITE" id="PS50853">
    <property type="entry name" value="FN3"/>
    <property type="match status" value="1"/>
</dbReference>
<evidence type="ECO:0000313" key="3">
    <source>
        <dbReference type="EMBL" id="RXN16522.1"/>
    </source>
</evidence>
<reference evidence="3 4" key="1">
    <citation type="submission" date="2018-03" db="EMBL/GenBank/DDBJ databases">
        <title>Draft genome sequence of Rohu Carp (Labeo rohita).</title>
        <authorList>
            <person name="Das P."/>
            <person name="Kushwaha B."/>
            <person name="Joshi C.G."/>
            <person name="Kumar D."/>
            <person name="Nagpure N.S."/>
            <person name="Sahoo L."/>
            <person name="Das S.P."/>
            <person name="Bit A."/>
            <person name="Patnaik S."/>
            <person name="Meher P.K."/>
            <person name="Jayasankar P."/>
            <person name="Koringa P.G."/>
            <person name="Patel N.V."/>
            <person name="Hinsu A.T."/>
            <person name="Kumar R."/>
            <person name="Pandey M."/>
            <person name="Agarwal S."/>
            <person name="Srivastava S."/>
            <person name="Singh M."/>
            <person name="Iquebal M.A."/>
            <person name="Jaiswal S."/>
            <person name="Angadi U.B."/>
            <person name="Kumar N."/>
            <person name="Raza M."/>
            <person name="Shah T.M."/>
            <person name="Rai A."/>
            <person name="Jena J.K."/>
        </authorList>
    </citation>
    <scope>NUCLEOTIDE SEQUENCE [LARGE SCALE GENOMIC DNA]</scope>
    <source>
        <strain evidence="3">DASCIFA01</strain>
        <tissue evidence="3">Testis</tissue>
    </source>
</reference>
<feature type="compositionally biased region" description="Polar residues" evidence="1">
    <location>
        <begin position="254"/>
        <end position="265"/>
    </location>
</feature>
<feature type="compositionally biased region" description="Basic and acidic residues" evidence="1">
    <location>
        <begin position="357"/>
        <end position="370"/>
    </location>
</feature>
<feature type="compositionally biased region" description="Polar residues" evidence="1">
    <location>
        <begin position="291"/>
        <end position="302"/>
    </location>
</feature>
<feature type="compositionally biased region" description="Basic and acidic residues" evidence="1">
    <location>
        <begin position="118"/>
        <end position="139"/>
    </location>
</feature>
<dbReference type="InterPro" id="IPR001611">
    <property type="entry name" value="Leu-rich_rpt"/>
</dbReference>
<feature type="region of interest" description="Disordered" evidence="1">
    <location>
        <begin position="1"/>
        <end position="35"/>
    </location>
</feature>
<gene>
    <name evidence="3" type="ORF">ROHU_008319</name>
</gene>
<dbReference type="Gene3D" id="2.60.40.10">
    <property type="entry name" value="Immunoglobulins"/>
    <property type="match status" value="1"/>
</dbReference>
<dbReference type="STRING" id="84645.A0A498MAS7"/>
<dbReference type="PANTHER" id="PTHR31594">
    <property type="entry name" value="AIG1-TYPE G DOMAIN-CONTAINING PROTEIN"/>
    <property type="match status" value="1"/>
</dbReference>
<feature type="compositionally biased region" description="Polar residues" evidence="1">
    <location>
        <begin position="180"/>
        <end position="191"/>
    </location>
</feature>
<feature type="compositionally biased region" description="Acidic residues" evidence="1">
    <location>
        <begin position="1"/>
        <end position="10"/>
    </location>
</feature>
<feature type="compositionally biased region" description="Basic and acidic residues" evidence="1">
    <location>
        <begin position="192"/>
        <end position="204"/>
    </location>
</feature>
<keyword evidence="4" id="KW-1185">Reference proteome</keyword>
<dbReference type="InterPro" id="IPR036116">
    <property type="entry name" value="FN3_sf"/>
</dbReference>
<organism evidence="3 4">
    <name type="scientific">Labeo rohita</name>
    <name type="common">Indian major carp</name>
    <name type="synonym">Cyprinus rohita</name>
    <dbReference type="NCBI Taxonomy" id="84645"/>
    <lineage>
        <taxon>Eukaryota</taxon>
        <taxon>Metazoa</taxon>
        <taxon>Chordata</taxon>
        <taxon>Craniata</taxon>
        <taxon>Vertebrata</taxon>
        <taxon>Euteleostomi</taxon>
        <taxon>Actinopterygii</taxon>
        <taxon>Neopterygii</taxon>
        <taxon>Teleostei</taxon>
        <taxon>Ostariophysi</taxon>
        <taxon>Cypriniformes</taxon>
        <taxon>Cyprinidae</taxon>
        <taxon>Labeoninae</taxon>
        <taxon>Labeonini</taxon>
        <taxon>Labeo</taxon>
    </lineage>
</organism>
<dbReference type="PANTHER" id="PTHR31594:SF16">
    <property type="entry name" value="SI:CH211-281L24.3"/>
    <property type="match status" value="1"/>
</dbReference>
<feature type="domain" description="Fibronectin type-III" evidence="2">
    <location>
        <begin position="934"/>
        <end position="1037"/>
    </location>
</feature>
<evidence type="ECO:0000256" key="1">
    <source>
        <dbReference type="SAM" id="MobiDB-lite"/>
    </source>
</evidence>